<dbReference type="GO" id="GO:0000307">
    <property type="term" value="C:cyclin-dependent protein kinase holoenzyme complex"/>
    <property type="evidence" value="ECO:0007669"/>
    <property type="project" value="TreeGrafter"/>
</dbReference>
<dbReference type="PANTHER" id="PTHR15615">
    <property type="match status" value="1"/>
</dbReference>
<dbReference type="InterPro" id="IPR036915">
    <property type="entry name" value="Cyclin-like_sf"/>
</dbReference>
<gene>
    <name evidence="2" type="ORF">C8A00DRAFT_18230</name>
</gene>
<dbReference type="Proteomes" id="UP001302745">
    <property type="component" value="Unassembled WGS sequence"/>
</dbReference>
<dbReference type="CDD" id="cd20558">
    <property type="entry name" value="CYCLIN_ScPCL7-like"/>
    <property type="match status" value="1"/>
</dbReference>
<dbReference type="SUPFAM" id="SSF47954">
    <property type="entry name" value="Cyclin-like"/>
    <property type="match status" value="1"/>
</dbReference>
<proteinExistence type="predicted"/>
<dbReference type="GO" id="GO:0016538">
    <property type="term" value="F:cyclin-dependent protein serine/threonine kinase regulator activity"/>
    <property type="evidence" value="ECO:0007669"/>
    <property type="project" value="TreeGrafter"/>
</dbReference>
<evidence type="ECO:0000313" key="3">
    <source>
        <dbReference type="Proteomes" id="UP001302745"/>
    </source>
</evidence>
<feature type="compositionally biased region" description="Pro residues" evidence="1">
    <location>
        <begin position="27"/>
        <end position="36"/>
    </location>
</feature>
<dbReference type="GO" id="GO:0019901">
    <property type="term" value="F:protein kinase binding"/>
    <property type="evidence" value="ECO:0007669"/>
    <property type="project" value="InterPro"/>
</dbReference>
<accession>A0AAN6VEX3</accession>
<comment type="caution">
    <text evidence="2">The sequence shown here is derived from an EMBL/GenBank/DDBJ whole genome shotgun (WGS) entry which is preliminary data.</text>
</comment>
<feature type="region of interest" description="Disordered" evidence="1">
    <location>
        <begin position="1"/>
        <end position="53"/>
    </location>
</feature>
<feature type="region of interest" description="Disordered" evidence="1">
    <location>
        <begin position="127"/>
        <end position="193"/>
    </location>
</feature>
<dbReference type="Pfam" id="PF08613">
    <property type="entry name" value="Cyclin"/>
    <property type="match status" value="1"/>
</dbReference>
<dbReference type="AlphaFoldDB" id="A0AAN6VEX3"/>
<evidence type="ECO:0000256" key="1">
    <source>
        <dbReference type="SAM" id="MobiDB-lite"/>
    </source>
</evidence>
<name>A0AAN6VEX3_9PEZI</name>
<dbReference type="EMBL" id="MU857089">
    <property type="protein sequence ID" value="KAK4150197.1"/>
    <property type="molecule type" value="Genomic_DNA"/>
</dbReference>
<sequence length="373" mass="40010">MADGEPRPEASTSEPDAGNRSDSSSIPSPPPPPVPAADPRLQHAATSEDHVSSPTLAAQVDDVFKVSPQAALRLLSAGIEVLVSMTGDIPPTPPPRSPTLPHMKGMEAEKKSIVRSNSEKNLARLAQRGSAANSPLPGRSPLQNVESASSQPALAAEPSALATSQAPQAIDGVHLRAPNPPPQTPPSDTQQPPQLLAPYIIVGDNSQPLNLQHSAITRKFYCRVPPPISITEYLLRIHHYCPMSTGVYLAASLYIHRLAVLERAIVVTKRNAHRLLLAGLRVAMKALEDLSYPHGRFARVGGVSERELARLEISFCFLTGFELAVNVPMLSQHWELLRRGTGCWNVLDEALHQEGGFVQLGKPPSGSDVKAQA</sequence>
<reference evidence="2" key="1">
    <citation type="journal article" date="2023" name="Mol. Phylogenet. Evol.">
        <title>Genome-scale phylogeny and comparative genomics of the fungal order Sordariales.</title>
        <authorList>
            <person name="Hensen N."/>
            <person name="Bonometti L."/>
            <person name="Westerberg I."/>
            <person name="Brannstrom I.O."/>
            <person name="Guillou S."/>
            <person name="Cros-Aarteil S."/>
            <person name="Calhoun S."/>
            <person name="Haridas S."/>
            <person name="Kuo A."/>
            <person name="Mondo S."/>
            <person name="Pangilinan J."/>
            <person name="Riley R."/>
            <person name="LaButti K."/>
            <person name="Andreopoulos B."/>
            <person name="Lipzen A."/>
            <person name="Chen C."/>
            <person name="Yan M."/>
            <person name="Daum C."/>
            <person name="Ng V."/>
            <person name="Clum A."/>
            <person name="Steindorff A."/>
            <person name="Ohm R.A."/>
            <person name="Martin F."/>
            <person name="Silar P."/>
            <person name="Natvig D.O."/>
            <person name="Lalanne C."/>
            <person name="Gautier V."/>
            <person name="Ament-Velasquez S.L."/>
            <person name="Kruys A."/>
            <person name="Hutchinson M.I."/>
            <person name="Powell A.J."/>
            <person name="Barry K."/>
            <person name="Miller A.N."/>
            <person name="Grigoriev I.V."/>
            <person name="Debuchy R."/>
            <person name="Gladieux P."/>
            <person name="Hiltunen Thoren M."/>
            <person name="Johannesson H."/>
        </authorList>
    </citation>
    <scope>NUCLEOTIDE SEQUENCE</scope>
    <source>
        <strain evidence="2">CBS 538.74</strain>
    </source>
</reference>
<dbReference type="GO" id="GO:0005634">
    <property type="term" value="C:nucleus"/>
    <property type="evidence" value="ECO:0007669"/>
    <property type="project" value="TreeGrafter"/>
</dbReference>
<dbReference type="Gene3D" id="1.10.472.10">
    <property type="entry name" value="Cyclin-like"/>
    <property type="match status" value="1"/>
</dbReference>
<protein>
    <submittedName>
        <fullName evidence="2">Cyclin-domain-containing protein</fullName>
    </submittedName>
</protein>
<keyword evidence="3" id="KW-1185">Reference proteome</keyword>
<reference evidence="2" key="2">
    <citation type="submission" date="2023-05" db="EMBL/GenBank/DDBJ databases">
        <authorList>
            <consortium name="Lawrence Berkeley National Laboratory"/>
            <person name="Steindorff A."/>
            <person name="Hensen N."/>
            <person name="Bonometti L."/>
            <person name="Westerberg I."/>
            <person name="Brannstrom I.O."/>
            <person name="Guillou S."/>
            <person name="Cros-Aarteil S."/>
            <person name="Calhoun S."/>
            <person name="Haridas S."/>
            <person name="Kuo A."/>
            <person name="Mondo S."/>
            <person name="Pangilinan J."/>
            <person name="Riley R."/>
            <person name="Labutti K."/>
            <person name="Andreopoulos B."/>
            <person name="Lipzen A."/>
            <person name="Chen C."/>
            <person name="Yanf M."/>
            <person name="Daum C."/>
            <person name="Ng V."/>
            <person name="Clum A."/>
            <person name="Ohm R."/>
            <person name="Martin F."/>
            <person name="Silar P."/>
            <person name="Natvig D."/>
            <person name="Lalanne C."/>
            <person name="Gautier V."/>
            <person name="Ament-Velasquez S.L."/>
            <person name="Kruys A."/>
            <person name="Hutchinson M.I."/>
            <person name="Powell A.J."/>
            <person name="Barry K."/>
            <person name="Miller A.N."/>
            <person name="Grigoriev I.V."/>
            <person name="Debuchy R."/>
            <person name="Gladieux P."/>
            <person name="Thoren M.H."/>
            <person name="Johannesson H."/>
        </authorList>
    </citation>
    <scope>NUCLEOTIDE SEQUENCE</scope>
    <source>
        <strain evidence="2">CBS 538.74</strain>
    </source>
</reference>
<organism evidence="2 3">
    <name type="scientific">Chaetomidium leptoderma</name>
    <dbReference type="NCBI Taxonomy" id="669021"/>
    <lineage>
        <taxon>Eukaryota</taxon>
        <taxon>Fungi</taxon>
        <taxon>Dikarya</taxon>
        <taxon>Ascomycota</taxon>
        <taxon>Pezizomycotina</taxon>
        <taxon>Sordariomycetes</taxon>
        <taxon>Sordariomycetidae</taxon>
        <taxon>Sordariales</taxon>
        <taxon>Chaetomiaceae</taxon>
        <taxon>Chaetomidium</taxon>
    </lineage>
</organism>
<dbReference type="InterPro" id="IPR013922">
    <property type="entry name" value="Cyclin_PHO80-like"/>
</dbReference>
<dbReference type="PANTHER" id="PTHR15615:SF32">
    <property type="entry name" value="PROTEIN KINASE COMPLEX COMPONENT, PUTATIVE (AFU_ORTHOLOGUE AFUA_2G07660)-RELATED"/>
    <property type="match status" value="1"/>
</dbReference>
<evidence type="ECO:0000313" key="2">
    <source>
        <dbReference type="EMBL" id="KAK4150197.1"/>
    </source>
</evidence>
<feature type="compositionally biased region" description="Polar residues" evidence="1">
    <location>
        <begin position="141"/>
        <end position="152"/>
    </location>
</feature>